<evidence type="ECO:0000256" key="6">
    <source>
        <dbReference type="ARBA" id="ARBA00023108"/>
    </source>
</evidence>
<dbReference type="GO" id="GO:0000976">
    <property type="term" value="F:transcription cis-regulatory region binding"/>
    <property type="evidence" value="ECO:0007669"/>
    <property type="project" value="TreeGrafter"/>
</dbReference>
<dbReference type="GO" id="GO:0032922">
    <property type="term" value="P:circadian regulation of gene expression"/>
    <property type="evidence" value="ECO:0007669"/>
    <property type="project" value="TreeGrafter"/>
</dbReference>
<dbReference type="SMART" id="SM00091">
    <property type="entry name" value="PAS"/>
    <property type="match status" value="2"/>
</dbReference>
<evidence type="ECO:0000313" key="12">
    <source>
        <dbReference type="RefSeq" id="XP_044920864.1"/>
    </source>
</evidence>
<dbReference type="InterPro" id="IPR000014">
    <property type="entry name" value="PAS"/>
</dbReference>
<feature type="region of interest" description="Disordered" evidence="9">
    <location>
        <begin position="556"/>
        <end position="580"/>
    </location>
</feature>
<dbReference type="CDD" id="cd00130">
    <property type="entry name" value="PAS"/>
    <property type="match status" value="1"/>
</dbReference>
<evidence type="ECO:0000256" key="5">
    <source>
        <dbReference type="ARBA" id="ARBA00023015"/>
    </source>
</evidence>
<feature type="compositionally biased region" description="Basic and acidic residues" evidence="9">
    <location>
        <begin position="643"/>
        <end position="656"/>
    </location>
</feature>
<keyword evidence="7" id="KW-0804">Transcription</keyword>
<dbReference type="GeneID" id="101685263"/>
<dbReference type="PANTHER" id="PTHR11269:SF13">
    <property type="entry name" value="PERIOD CIRCADIAN PROTEIN HOMOLOG 3"/>
    <property type="match status" value="1"/>
</dbReference>
<feature type="region of interest" description="Disordered" evidence="9">
    <location>
        <begin position="636"/>
        <end position="656"/>
    </location>
</feature>
<dbReference type="GO" id="GO:0005737">
    <property type="term" value="C:cytoplasm"/>
    <property type="evidence" value="ECO:0007669"/>
    <property type="project" value="UniProtKB-SubCell"/>
</dbReference>
<dbReference type="InterPro" id="IPR050760">
    <property type="entry name" value="Period_circadian_regulator"/>
</dbReference>
<keyword evidence="3" id="KW-0963">Cytoplasm</keyword>
<keyword evidence="8" id="KW-0539">Nucleus</keyword>
<dbReference type="InterPro" id="IPR022728">
    <property type="entry name" value="Period_circadian-like_C"/>
</dbReference>
<dbReference type="Pfam" id="PF08447">
    <property type="entry name" value="PAS_3"/>
    <property type="match status" value="1"/>
</dbReference>
<evidence type="ECO:0000256" key="8">
    <source>
        <dbReference type="ARBA" id="ARBA00023242"/>
    </source>
</evidence>
<dbReference type="Proteomes" id="UP000000715">
    <property type="component" value="Unplaced"/>
</dbReference>
<feature type="domain" description="PAS" evidence="10">
    <location>
        <begin position="299"/>
        <end position="345"/>
    </location>
</feature>
<evidence type="ECO:0000256" key="1">
    <source>
        <dbReference type="ARBA" id="ARBA00004123"/>
    </source>
</evidence>
<dbReference type="InterPro" id="IPR035965">
    <property type="entry name" value="PAS-like_dom_sf"/>
</dbReference>
<keyword evidence="6" id="KW-0090">Biological rhythms</keyword>
<evidence type="ECO:0000313" key="11">
    <source>
        <dbReference type="Proteomes" id="UP000000715"/>
    </source>
</evidence>
<dbReference type="FunFam" id="3.30.450.20:FF:000013">
    <property type="entry name" value="Period circadian protein homolog 2"/>
    <property type="match status" value="1"/>
</dbReference>
<dbReference type="AlphaFoldDB" id="A0A8U0RDX6"/>
<dbReference type="Gene3D" id="3.30.450.20">
    <property type="entry name" value="PAS domain"/>
    <property type="match status" value="2"/>
</dbReference>
<evidence type="ECO:0000256" key="9">
    <source>
        <dbReference type="SAM" id="MobiDB-lite"/>
    </source>
</evidence>
<comment type="subcellular location">
    <subcellularLocation>
        <location evidence="2">Cytoplasm</location>
    </subcellularLocation>
    <subcellularLocation>
        <location evidence="1">Nucleus</location>
    </subcellularLocation>
</comment>
<dbReference type="InterPro" id="IPR048814">
    <property type="entry name" value="Per1-3_PAS-A"/>
</dbReference>
<dbReference type="FunFam" id="3.30.450.20:FF:000004">
    <property type="entry name" value="Period circadian protein homolog 3"/>
    <property type="match status" value="1"/>
</dbReference>
<dbReference type="Pfam" id="PF23170">
    <property type="entry name" value="bHLH_PER"/>
    <property type="match status" value="1"/>
</dbReference>
<feature type="region of interest" description="Disordered" evidence="9">
    <location>
        <begin position="1063"/>
        <end position="1091"/>
    </location>
</feature>
<evidence type="ECO:0000259" key="10">
    <source>
        <dbReference type="PROSITE" id="PS50112"/>
    </source>
</evidence>
<dbReference type="OrthoDB" id="7788983at2759"/>
<dbReference type="GO" id="GO:0000122">
    <property type="term" value="P:negative regulation of transcription by RNA polymerase II"/>
    <property type="evidence" value="ECO:0007669"/>
    <property type="project" value="TreeGrafter"/>
</dbReference>
<dbReference type="SUPFAM" id="SSF55785">
    <property type="entry name" value="PYP-like sensor domain (PAS domain)"/>
    <property type="match status" value="1"/>
</dbReference>
<accession>A0A8U0RDX6</accession>
<feature type="region of interest" description="Disordered" evidence="9">
    <location>
        <begin position="1"/>
        <end position="23"/>
    </location>
</feature>
<feature type="region of interest" description="Disordered" evidence="9">
    <location>
        <begin position="454"/>
        <end position="478"/>
    </location>
</feature>
<evidence type="ECO:0000256" key="4">
    <source>
        <dbReference type="ARBA" id="ARBA00022737"/>
    </source>
</evidence>
<feature type="region of interest" description="Disordered" evidence="9">
    <location>
        <begin position="1173"/>
        <end position="1194"/>
    </location>
</feature>
<dbReference type="GO" id="GO:0005634">
    <property type="term" value="C:nucleus"/>
    <property type="evidence" value="ECO:0007669"/>
    <property type="project" value="UniProtKB-SubCell"/>
</dbReference>
<reference evidence="12" key="1">
    <citation type="submission" date="2025-08" db="UniProtKB">
        <authorList>
            <consortium name="RefSeq"/>
        </authorList>
    </citation>
    <scope>IDENTIFICATION</scope>
    <source>
        <tissue evidence="12">Brain</tissue>
    </source>
</reference>
<dbReference type="GO" id="GO:0001222">
    <property type="term" value="F:transcription corepressor binding"/>
    <property type="evidence" value="ECO:0007669"/>
    <property type="project" value="TreeGrafter"/>
</dbReference>
<keyword evidence="11" id="KW-1185">Reference proteome</keyword>
<dbReference type="GO" id="GO:0043153">
    <property type="term" value="P:entrainment of circadian clock by photoperiod"/>
    <property type="evidence" value="ECO:0007669"/>
    <property type="project" value="TreeGrafter"/>
</dbReference>
<dbReference type="InterPro" id="IPR013655">
    <property type="entry name" value="PAS_fold_3"/>
</dbReference>
<name>A0A8U0RDX6_MUSPF</name>
<dbReference type="PROSITE" id="PS50112">
    <property type="entry name" value="PAS"/>
    <property type="match status" value="1"/>
</dbReference>
<dbReference type="Pfam" id="PF21353">
    <property type="entry name" value="Per3-like_PAS-A"/>
    <property type="match status" value="1"/>
</dbReference>
<feature type="compositionally biased region" description="Basic residues" evidence="9">
    <location>
        <begin position="731"/>
        <end position="740"/>
    </location>
</feature>
<sequence>MDSCEDLERSGRECLDSRGSEPLELERAQARASEALGRGQEEMWSQKFQLQSLQVESSNSEQQDRNRVSEELVMLVQEMKKYFPSGRHSKPSTVDALNYALRCVHRVQANSGFSQTLSQSGAPQAAATTYSLEELGMATSGYPSKNTDTFVAVFSFLSGRLVHISEQAASILNCKNDFLESSHFVELLAPQDVRVFCAHTAHARLPLWNSWAQTASQYDSTPVKSFFCRIRGGQDTEQEKHYCPVRIIPYLLHVRSSAQLESEPCCLILVEKIHSGYEAPRIPVDKRIFTTTHTPGCVFLEIDERAVPLLGYLPQDLMGTSVLAYLHPEDHSLMLTVHQKVLKYAGHPPFEYLPIRFCTQNGDYVILDSSWSSFVNPWSRKVSFIIGRHKVRTSPLNEDVFATRKRKTNSHDKDITELQEQIHKLLLQPVHRGASSGFGSLGGSGSHAPCVRLAASRKSSGPRAEAAPGTGSERRRASVCMRARARDVLSVSYRVLRNEMGARLPLSAGTPAVCSWPAGTVFEEQTFSSILLPPQQVCASGNKTTTLGQQLYVESTAKPPDTRVTGTRPGRLGDEQKASSTFQTLKNNSMPLESYEDWRKDQHNPSHQQINCIDSVIRYLKSYNIPALKRKCISCTNTTSSSSEKDRHNHKPNDAEDLHVVSQIPAIANLEMPTTGRPALAAGGTPRTLAPTALSLGSGLNQCSYRSTLIPAPPPETGDSASKQAGSAGCKKGKPGRKKPSGPWNSRDAQDTFCPRLGGDGRHRQPWSPSLASSLPSPAALMAPDLATYLVPALPSVGRDHAVSLTALNRLPKATLWNDLQTFPALPSSLDTVMTIFLPDPHGCPLLSPSFCPYDFLGTAGSSGTLASLSAVAPHLEPLSSVPGRRRAEGKWEMRCGEHPCVNSGSSSPLQLNLLQADMLGSCESSDQTRRDICPEAKSRISGSRGKSSGFATGELSTALLHEEPPSGTGSAASGSGSKCEFFQLCGQENPVRWAVWLWHWCGNKVFFLFFMNFLGYIYTQYESEGTEAWGRLACWLETIAELPSIWMILLVMMNQRSRDSSVDFASTDCPETTSNGQQSEDAQEEETFPGLADEAMWRRRKQTPERVLMTYQVPERVTEAVLSEDLEKLAGLQGRQPRFLCGQREELAKVHSWIQSQTVPQGIDIQGCVTCESQDSPGDTAEPCGQAPAANSG</sequence>
<dbReference type="CTD" id="8863"/>
<gene>
    <name evidence="12" type="primary">PER3</name>
</gene>
<dbReference type="PANTHER" id="PTHR11269">
    <property type="entry name" value="PERIOD CIRCADIAN PROTEIN"/>
    <property type="match status" value="1"/>
</dbReference>
<feature type="region of interest" description="Disordered" evidence="9">
    <location>
        <begin position="706"/>
        <end position="771"/>
    </location>
</feature>
<protein>
    <submittedName>
        <fullName evidence="12">LOW QUALITY PROTEIN: period circadian protein homolog 3</fullName>
    </submittedName>
</protein>
<dbReference type="Pfam" id="PF12114">
    <property type="entry name" value="Period_C"/>
    <property type="match status" value="1"/>
</dbReference>
<evidence type="ECO:0000256" key="2">
    <source>
        <dbReference type="ARBA" id="ARBA00004496"/>
    </source>
</evidence>
<dbReference type="RefSeq" id="XP_044920864.1">
    <property type="nucleotide sequence ID" value="XM_045064929.1"/>
</dbReference>
<evidence type="ECO:0000256" key="3">
    <source>
        <dbReference type="ARBA" id="ARBA00022490"/>
    </source>
</evidence>
<proteinExistence type="predicted"/>
<organism evidence="11 12">
    <name type="scientific">Mustela putorius furo</name>
    <name type="common">European domestic ferret</name>
    <name type="synonym">Mustela furo</name>
    <dbReference type="NCBI Taxonomy" id="9669"/>
    <lineage>
        <taxon>Eukaryota</taxon>
        <taxon>Metazoa</taxon>
        <taxon>Chordata</taxon>
        <taxon>Craniata</taxon>
        <taxon>Vertebrata</taxon>
        <taxon>Euteleostomi</taxon>
        <taxon>Mammalia</taxon>
        <taxon>Eutheria</taxon>
        <taxon>Laurasiatheria</taxon>
        <taxon>Carnivora</taxon>
        <taxon>Caniformia</taxon>
        <taxon>Musteloidea</taxon>
        <taxon>Mustelidae</taxon>
        <taxon>Mustelinae</taxon>
        <taxon>Mustela</taxon>
    </lineage>
</organism>
<evidence type="ECO:0000256" key="7">
    <source>
        <dbReference type="ARBA" id="ARBA00023163"/>
    </source>
</evidence>
<dbReference type="InterPro" id="IPR057310">
    <property type="entry name" value="PER1-3_bHLH"/>
</dbReference>
<keyword evidence="5" id="KW-0805">Transcription regulation</keyword>
<feature type="compositionally biased region" description="Polar residues" evidence="9">
    <location>
        <begin position="1070"/>
        <end position="1081"/>
    </location>
</feature>
<keyword evidence="4" id="KW-0677">Repeat</keyword>